<evidence type="ECO:0008006" key="4">
    <source>
        <dbReference type="Google" id="ProtNLM"/>
    </source>
</evidence>
<evidence type="ECO:0000313" key="2">
    <source>
        <dbReference type="EMBL" id="BDX04826.1"/>
    </source>
</evidence>
<name>A0AA48HHM0_9ALTE</name>
<dbReference type="RefSeq" id="WP_338290675.1">
    <property type="nucleotide sequence ID" value="NZ_AP027272.1"/>
</dbReference>
<dbReference type="Proteomes" id="UP001333710">
    <property type="component" value="Chromosome"/>
</dbReference>
<dbReference type="InterPro" id="IPR029058">
    <property type="entry name" value="AB_hydrolase_fold"/>
</dbReference>
<dbReference type="SUPFAM" id="SSF53474">
    <property type="entry name" value="alpha/beta-Hydrolases"/>
    <property type="match status" value="1"/>
</dbReference>
<evidence type="ECO:0000313" key="3">
    <source>
        <dbReference type="Proteomes" id="UP001333710"/>
    </source>
</evidence>
<gene>
    <name evidence="2" type="ORF">MACH26_03470</name>
</gene>
<dbReference type="PANTHER" id="PTHR48098:SF6">
    <property type="entry name" value="FERRI-BACILLIBACTIN ESTERASE BESA"/>
    <property type="match status" value="1"/>
</dbReference>
<proteinExistence type="predicted"/>
<dbReference type="AlphaFoldDB" id="A0AA48HHM0"/>
<accession>A0AA48HHM0</accession>
<dbReference type="InterPro" id="IPR050583">
    <property type="entry name" value="Mycobacterial_A85_antigen"/>
</dbReference>
<feature type="chain" id="PRO_5041398369" description="Alpha/beta hydrolase" evidence="1">
    <location>
        <begin position="21"/>
        <end position="289"/>
    </location>
</feature>
<dbReference type="InterPro" id="IPR000801">
    <property type="entry name" value="Esterase-like"/>
</dbReference>
<keyword evidence="3" id="KW-1185">Reference proteome</keyword>
<keyword evidence="1" id="KW-0732">Signal</keyword>
<dbReference type="EMBL" id="AP027272">
    <property type="protein sequence ID" value="BDX04826.1"/>
    <property type="molecule type" value="Genomic_DNA"/>
</dbReference>
<reference evidence="2" key="1">
    <citation type="submission" date="2023-01" db="EMBL/GenBank/DDBJ databases">
        <title>Complete genome sequence of Planctobacterium marinum strain Dej080120_11.</title>
        <authorList>
            <person name="Ueki S."/>
            <person name="Maruyama F."/>
        </authorList>
    </citation>
    <scope>NUCLEOTIDE SEQUENCE</scope>
    <source>
        <strain evidence="2">Dej080120_11</strain>
    </source>
</reference>
<dbReference type="PANTHER" id="PTHR48098">
    <property type="entry name" value="ENTEROCHELIN ESTERASE-RELATED"/>
    <property type="match status" value="1"/>
</dbReference>
<evidence type="ECO:0000256" key="1">
    <source>
        <dbReference type="SAM" id="SignalP"/>
    </source>
</evidence>
<dbReference type="Pfam" id="PF00756">
    <property type="entry name" value="Esterase"/>
    <property type="match status" value="1"/>
</dbReference>
<organism evidence="2 3">
    <name type="scientific">Planctobacterium marinum</name>
    <dbReference type="NCBI Taxonomy" id="1631968"/>
    <lineage>
        <taxon>Bacteria</taxon>
        <taxon>Pseudomonadati</taxon>
        <taxon>Pseudomonadota</taxon>
        <taxon>Gammaproteobacteria</taxon>
        <taxon>Alteromonadales</taxon>
        <taxon>Alteromonadaceae</taxon>
        <taxon>Planctobacterium</taxon>
    </lineage>
</organism>
<protein>
    <recommendedName>
        <fullName evidence="4">Alpha/beta hydrolase</fullName>
    </recommendedName>
</protein>
<sequence>MKRLFFLLSCLLLPATCLHAENVESLNLEDDKYPGYSMPRTQVIPLRDTSNAKQYELYIKLPENYQEDSDMTYPVIYFTDAVWHIEVLSAAHEYLLPESILVGISWQQDSDAELVAQYGAHASRFSDYSHWDKANPNHPKLKFGGAEKHLAFIRKDVLPFVQKHYRTQPDKRSYFGYSLGGGFGAYILLNQPDTFQNYILGSPSVKLFTEGDPKRFNRAELKQTNIFIAHGDLEENRAEDIKAFIAKFEQSAQQPIQLRYKVISGDHSTAFPETAIESIRWLKERFGAD</sequence>
<dbReference type="Gene3D" id="3.40.50.1820">
    <property type="entry name" value="alpha/beta hydrolase"/>
    <property type="match status" value="1"/>
</dbReference>
<feature type="signal peptide" evidence="1">
    <location>
        <begin position="1"/>
        <end position="20"/>
    </location>
</feature>
<dbReference type="KEGG" id="pmaw:MACH26_03470"/>